<reference evidence="1 2" key="1">
    <citation type="submission" date="2019-03" db="EMBL/GenBank/DDBJ databases">
        <title>Metabolic reconstructions from genomes of highly enriched 'Candidatus Accumulibacter' and 'Candidatus Competibacter' bioreactor populations.</title>
        <authorList>
            <person name="Annavajhala M.K."/>
            <person name="Welles L."/>
            <person name="Abbas B."/>
            <person name="Sorokin D."/>
            <person name="Park H."/>
            <person name="Van Loosdrecht M."/>
            <person name="Chandran K."/>
        </authorList>
    </citation>
    <scope>NUCLEOTIDE SEQUENCE [LARGE SCALE GENOMIC DNA]</scope>
    <source>
        <strain evidence="1 2">SBR_S</strain>
    </source>
</reference>
<sequence length="549" mass="61651">MGYVPLVKPQAGTRQFGVDFPAAGKSVKDGADELLLFVIKQGDIGRQQWSGGQNAVRQSMEEILDVFLASHIPPGYENHRKVIVVATTGDLSQDTLQNWSGFTDRHTQVAFEFWGADHVAKLLEQYLLDENLFDTQDRSDLRKSLALAGDSEYRFTDLCRLVLRQLGLNTDGSLTAQGQAQSVKDLVKALRRVHLAARICAYWADAEGERRQALWVLERTILWCFHRAQAQNLHTNSTVLQELFDIWKSHAEAAQRIYELLLPHLEVKDGFSGYCREGAEYSIMLFEQIGLLASIGIGMALTNVNESQREQAMGNAHTVAEALAILLRNHSAAASPRLDEHVIDICLVLVLFALTGQREATRWWMQELVCRLNFVYRLGQHLPVGTDSLDDLVELDVEGDDEMKTKAKQTSWLLATLASWCAMLKFDDLYSLLAQGAATKYPEVGAQLWHPSVDWRLAWYFEPGHHRHGTSEAPYVIPPDAPALRERIKEFNASKVLQWEEHSPALAVGLWPIDFLACRHFRTPVPASVWYSLAVPDAAASEKPEAAEE</sequence>
<comment type="caution">
    <text evidence="1">The sequence shown here is derived from an EMBL/GenBank/DDBJ whole genome shotgun (WGS) entry which is preliminary data.</text>
</comment>
<dbReference type="Proteomes" id="UP000749010">
    <property type="component" value="Unassembled WGS sequence"/>
</dbReference>
<protein>
    <submittedName>
        <fullName evidence="1">Uncharacterized protein</fullName>
    </submittedName>
</protein>
<name>A0ABX1U4Z7_9PROT</name>
<dbReference type="EMBL" id="SPMY01000124">
    <property type="protein sequence ID" value="NMQ30322.1"/>
    <property type="molecule type" value="Genomic_DNA"/>
</dbReference>
<evidence type="ECO:0000313" key="2">
    <source>
        <dbReference type="Proteomes" id="UP000749010"/>
    </source>
</evidence>
<organism evidence="1 2">
    <name type="scientific">Candidatus Accumulibacter phosphatis</name>
    <dbReference type="NCBI Taxonomy" id="327160"/>
    <lineage>
        <taxon>Bacteria</taxon>
        <taxon>Pseudomonadati</taxon>
        <taxon>Pseudomonadota</taxon>
        <taxon>Betaproteobacteria</taxon>
        <taxon>Candidatus Accumulibacter</taxon>
    </lineage>
</organism>
<evidence type="ECO:0000313" key="1">
    <source>
        <dbReference type="EMBL" id="NMQ30322.1"/>
    </source>
</evidence>
<accession>A0ABX1U4Z7</accession>
<keyword evidence="2" id="KW-1185">Reference proteome</keyword>
<dbReference type="RefSeq" id="WP_169068715.1">
    <property type="nucleotide sequence ID" value="NZ_SPMY01000124.1"/>
</dbReference>
<gene>
    <name evidence="1" type="ORF">E4Q23_22720</name>
</gene>
<proteinExistence type="predicted"/>